<dbReference type="AlphaFoldDB" id="A0A845I420"/>
<organism evidence="2 3">
    <name type="scientific">Duganella fentianensis</name>
    <dbReference type="NCBI Taxonomy" id="2692177"/>
    <lineage>
        <taxon>Bacteria</taxon>
        <taxon>Pseudomonadati</taxon>
        <taxon>Pseudomonadota</taxon>
        <taxon>Betaproteobacteria</taxon>
        <taxon>Burkholderiales</taxon>
        <taxon>Oxalobacteraceae</taxon>
        <taxon>Telluria group</taxon>
        <taxon>Duganella</taxon>
    </lineage>
</organism>
<dbReference type="Pfam" id="PF19570">
    <property type="entry name" value="DUF6088"/>
    <property type="match status" value="1"/>
</dbReference>
<evidence type="ECO:0000313" key="2">
    <source>
        <dbReference type="EMBL" id="MYN46086.1"/>
    </source>
</evidence>
<gene>
    <name evidence="2" type="ORF">GTP23_13605</name>
</gene>
<dbReference type="Proteomes" id="UP000444316">
    <property type="component" value="Unassembled WGS sequence"/>
</dbReference>
<name>A0A845I420_9BURK</name>
<evidence type="ECO:0008006" key="4">
    <source>
        <dbReference type="Google" id="ProtNLM"/>
    </source>
</evidence>
<evidence type="ECO:0000313" key="3">
    <source>
        <dbReference type="Proteomes" id="UP000444316"/>
    </source>
</evidence>
<reference evidence="2" key="1">
    <citation type="submission" date="2019-12" db="EMBL/GenBank/DDBJ databases">
        <title>Novel species isolated from a subtropical stream in China.</title>
        <authorList>
            <person name="Lu H."/>
        </authorList>
    </citation>
    <scope>NUCLEOTIDE SEQUENCE [LARGE SCALE GENOMIC DNA]</scope>
    <source>
        <strain evidence="2">FT93W</strain>
    </source>
</reference>
<comment type="caution">
    <text evidence="2">The sequence shown here is derived from an EMBL/GenBank/DDBJ whole genome shotgun (WGS) entry which is preliminary data.</text>
</comment>
<proteinExistence type="predicted"/>
<protein>
    <recommendedName>
        <fullName evidence="4">Type IV toxin-antitoxin system AbiEi family antitoxin domain-containing protein</fullName>
    </recommendedName>
</protein>
<dbReference type="InterPro" id="IPR045738">
    <property type="entry name" value="DUF6088"/>
</dbReference>
<dbReference type="EMBL" id="WWCL01000003">
    <property type="protein sequence ID" value="MYN46086.1"/>
    <property type="molecule type" value="Genomic_DNA"/>
</dbReference>
<accession>A0A845I420</accession>
<evidence type="ECO:0000256" key="1">
    <source>
        <dbReference type="SAM" id="MobiDB-lite"/>
    </source>
</evidence>
<keyword evidence="3" id="KW-1185">Reference proteome</keyword>
<sequence>MSLSASTVKKPHSIPRKGGVDASIRQLIEKSDPGKVFTPADFLQLGSRAAVDQALSRLARSGALRRLRRGFYDKPREHATFGRLLPDTTSIAQAVAEKLQLRIQPSGAYAANLLGLSEQVPLKLTFLTDGPSRTVTVGRQTVMLKHTTPKNMATAGRISGLLIQALRHMKQAQMDVKAIAKLHQTLSDTDKNILRQDAHLAPAWIGKIMQELSSAARIE</sequence>
<feature type="region of interest" description="Disordered" evidence="1">
    <location>
        <begin position="1"/>
        <end position="21"/>
    </location>
</feature>